<feature type="compositionally biased region" description="Pro residues" evidence="1">
    <location>
        <begin position="52"/>
        <end position="62"/>
    </location>
</feature>
<reference evidence="2" key="2">
    <citation type="journal article" date="2007" name="Science">
        <title>Draft genome sequence of the sexually transmitted pathogen Trichomonas vaginalis.</title>
        <authorList>
            <person name="Carlton J.M."/>
            <person name="Hirt R.P."/>
            <person name="Silva J.C."/>
            <person name="Delcher A.L."/>
            <person name="Schatz M."/>
            <person name="Zhao Q."/>
            <person name="Wortman J.R."/>
            <person name="Bidwell S.L."/>
            <person name="Alsmark U.C.M."/>
            <person name="Besteiro S."/>
            <person name="Sicheritz-Ponten T."/>
            <person name="Noel C.J."/>
            <person name="Dacks J.B."/>
            <person name="Foster P.G."/>
            <person name="Simillion C."/>
            <person name="Van de Peer Y."/>
            <person name="Miranda-Saavedra D."/>
            <person name="Barton G.J."/>
            <person name="Westrop G.D."/>
            <person name="Mueller S."/>
            <person name="Dessi D."/>
            <person name="Fiori P.L."/>
            <person name="Ren Q."/>
            <person name="Paulsen I."/>
            <person name="Zhang H."/>
            <person name="Bastida-Corcuera F.D."/>
            <person name="Simoes-Barbosa A."/>
            <person name="Brown M.T."/>
            <person name="Hayes R.D."/>
            <person name="Mukherjee M."/>
            <person name="Okumura C.Y."/>
            <person name="Schneider R."/>
            <person name="Smith A.J."/>
            <person name="Vanacova S."/>
            <person name="Villalvazo M."/>
            <person name="Haas B.J."/>
            <person name="Pertea M."/>
            <person name="Feldblyum T.V."/>
            <person name="Utterback T.R."/>
            <person name="Shu C.L."/>
            <person name="Osoegawa K."/>
            <person name="de Jong P.J."/>
            <person name="Hrdy I."/>
            <person name="Horvathova L."/>
            <person name="Zubacova Z."/>
            <person name="Dolezal P."/>
            <person name="Malik S.B."/>
            <person name="Logsdon J.M. Jr."/>
            <person name="Henze K."/>
            <person name="Gupta A."/>
            <person name="Wang C.C."/>
            <person name="Dunne R.L."/>
            <person name="Upcroft J.A."/>
            <person name="Upcroft P."/>
            <person name="White O."/>
            <person name="Salzberg S.L."/>
            <person name="Tang P."/>
            <person name="Chiu C.-H."/>
            <person name="Lee Y.-S."/>
            <person name="Embley T.M."/>
            <person name="Coombs G.H."/>
            <person name="Mottram J.C."/>
            <person name="Tachezy J."/>
            <person name="Fraser-Liggett C.M."/>
            <person name="Johnson P.J."/>
        </authorList>
    </citation>
    <scope>NUCLEOTIDE SEQUENCE [LARGE SCALE GENOMIC DNA]</scope>
    <source>
        <strain evidence="2">G3</strain>
    </source>
</reference>
<name>A2FQ57_TRIV3</name>
<keyword evidence="3" id="KW-1185">Reference proteome</keyword>
<dbReference type="Proteomes" id="UP000001542">
    <property type="component" value="Unassembled WGS sequence"/>
</dbReference>
<evidence type="ECO:0000313" key="2">
    <source>
        <dbReference type="EMBL" id="EAX92964.1"/>
    </source>
</evidence>
<feature type="compositionally biased region" description="Polar residues" evidence="1">
    <location>
        <begin position="35"/>
        <end position="51"/>
    </location>
</feature>
<feature type="region of interest" description="Disordered" evidence="1">
    <location>
        <begin position="1"/>
        <end position="20"/>
    </location>
</feature>
<sequence>MDLDETPIPPQKETEKPVSVIPLPVESIAIDNITIPLNKTENPPANSENSQAPPPPDAPTEPPKIKRGEGAEAKRVANRLKGFDPKNSQVYQILVSKFSSGVTHSELKSIAQICCKFCKNLTLDRDASRDNRVLIKWFEENWSIIQTIINDIHLRDDNEKIINLEREQEKKAPNVK</sequence>
<reference evidence="2" key="1">
    <citation type="submission" date="2006-10" db="EMBL/GenBank/DDBJ databases">
        <authorList>
            <person name="Amadeo P."/>
            <person name="Zhao Q."/>
            <person name="Wortman J."/>
            <person name="Fraser-Liggett C."/>
            <person name="Carlton J."/>
        </authorList>
    </citation>
    <scope>NUCLEOTIDE SEQUENCE</scope>
    <source>
        <strain evidence="2">G3</strain>
    </source>
</reference>
<evidence type="ECO:0000256" key="1">
    <source>
        <dbReference type="SAM" id="MobiDB-lite"/>
    </source>
</evidence>
<evidence type="ECO:0000313" key="3">
    <source>
        <dbReference type="Proteomes" id="UP000001542"/>
    </source>
</evidence>
<dbReference type="VEuPathDB" id="TrichDB:TVAGG3_0748430"/>
<feature type="region of interest" description="Disordered" evidence="1">
    <location>
        <begin position="34"/>
        <end position="70"/>
    </location>
</feature>
<dbReference type="VEuPathDB" id="TrichDB:TVAG_416260"/>
<organism evidence="2 3">
    <name type="scientific">Trichomonas vaginalis (strain ATCC PRA-98 / G3)</name>
    <dbReference type="NCBI Taxonomy" id="412133"/>
    <lineage>
        <taxon>Eukaryota</taxon>
        <taxon>Metamonada</taxon>
        <taxon>Parabasalia</taxon>
        <taxon>Trichomonadida</taxon>
        <taxon>Trichomonadidae</taxon>
        <taxon>Trichomonas</taxon>
    </lineage>
</organism>
<dbReference type="KEGG" id="tva:4750679"/>
<dbReference type="OrthoDB" id="10445748at2759"/>
<accession>A2FQ57</accession>
<dbReference type="AlphaFoldDB" id="A2FQ57"/>
<dbReference type="InParanoid" id="A2FQ57"/>
<dbReference type="RefSeq" id="XP_001305894.1">
    <property type="nucleotide sequence ID" value="XM_001305893.1"/>
</dbReference>
<proteinExistence type="predicted"/>
<dbReference type="EMBL" id="DS113938">
    <property type="protein sequence ID" value="EAX92964.1"/>
    <property type="molecule type" value="Genomic_DNA"/>
</dbReference>
<protein>
    <submittedName>
        <fullName evidence="2">Uncharacterized protein</fullName>
    </submittedName>
</protein>
<gene>
    <name evidence="2" type="ORF">TVAG_416260</name>
</gene>